<dbReference type="OrthoDB" id="494312at2"/>
<reference evidence="12 13" key="1">
    <citation type="submission" date="2012-05" db="EMBL/GenBank/DDBJ databases">
        <authorList>
            <person name="Hilton J."/>
        </authorList>
    </citation>
    <scope>NUCLEOTIDE SEQUENCE [LARGE SCALE GENOMIC DNA]</scope>
    <source>
        <strain evidence="12 13">HH01</strain>
    </source>
</reference>
<feature type="transmembrane region" description="Helical" evidence="10">
    <location>
        <begin position="304"/>
        <end position="327"/>
    </location>
</feature>
<dbReference type="PANTHER" id="PTHR31412">
    <property type="entry name" value="ZINC METALLOPROTEASE EGY1"/>
    <property type="match status" value="1"/>
</dbReference>
<keyword evidence="4 12" id="KW-0645">Protease</keyword>
<dbReference type="GO" id="GO:0016020">
    <property type="term" value="C:membrane"/>
    <property type="evidence" value="ECO:0007669"/>
    <property type="project" value="UniProtKB-SubCell"/>
</dbReference>
<comment type="caution">
    <text evidence="12">The sequence shown here is derived from an EMBL/GenBank/DDBJ whole genome shotgun (WGS) entry which is preliminary data.</text>
</comment>
<evidence type="ECO:0000256" key="3">
    <source>
        <dbReference type="ARBA" id="ARBA00007931"/>
    </source>
</evidence>
<evidence type="ECO:0000256" key="2">
    <source>
        <dbReference type="ARBA" id="ARBA00004141"/>
    </source>
</evidence>
<feature type="transmembrane region" description="Helical" evidence="10">
    <location>
        <begin position="277"/>
        <end position="298"/>
    </location>
</feature>
<dbReference type="Pfam" id="PF02163">
    <property type="entry name" value="Peptidase_M50"/>
    <property type="match status" value="1"/>
</dbReference>
<name>M1WYY1_9NOST</name>
<dbReference type="CDD" id="cd06160">
    <property type="entry name" value="S2P-M50_like_2"/>
    <property type="match status" value="1"/>
</dbReference>
<evidence type="ECO:0000256" key="4">
    <source>
        <dbReference type="ARBA" id="ARBA00022670"/>
    </source>
</evidence>
<feature type="transmembrane region" description="Helical" evidence="10">
    <location>
        <begin position="247"/>
        <end position="265"/>
    </location>
</feature>
<evidence type="ECO:0000256" key="8">
    <source>
        <dbReference type="ARBA" id="ARBA00022989"/>
    </source>
</evidence>
<accession>M1WYY1</accession>
<evidence type="ECO:0000259" key="11">
    <source>
        <dbReference type="Pfam" id="PF02163"/>
    </source>
</evidence>
<dbReference type="EMBL" id="CAIY01000006">
    <property type="protein sequence ID" value="CCH66308.1"/>
    <property type="molecule type" value="Genomic_DNA"/>
</dbReference>
<feature type="transmembrane region" description="Helical" evidence="10">
    <location>
        <begin position="466"/>
        <end position="482"/>
    </location>
</feature>
<dbReference type="GO" id="GO:0006508">
    <property type="term" value="P:proteolysis"/>
    <property type="evidence" value="ECO:0007669"/>
    <property type="project" value="UniProtKB-KW"/>
</dbReference>
<dbReference type="PANTHER" id="PTHR31412:SF0">
    <property type="entry name" value="ZINC METALLOPROTEASE EGY1, CHLOROPLASTIC-RELATED"/>
    <property type="match status" value="1"/>
</dbReference>
<evidence type="ECO:0000256" key="10">
    <source>
        <dbReference type="SAM" id="Phobius"/>
    </source>
</evidence>
<keyword evidence="9 10" id="KW-0472">Membrane</keyword>
<feature type="transmembrane region" description="Helical" evidence="10">
    <location>
        <begin position="207"/>
        <end position="227"/>
    </location>
</feature>
<keyword evidence="13" id="KW-1185">Reference proteome</keyword>
<comment type="similarity">
    <text evidence="3">Belongs to the peptidase M50B family.</text>
</comment>
<keyword evidence="6" id="KW-0378">Hydrolase</keyword>
<evidence type="ECO:0000256" key="6">
    <source>
        <dbReference type="ARBA" id="ARBA00022801"/>
    </source>
</evidence>
<keyword evidence="5 10" id="KW-0812">Transmembrane</keyword>
<dbReference type="RefSeq" id="WP_008231619.1">
    <property type="nucleotide sequence ID" value="NZ_CAIY01000006.1"/>
</dbReference>
<evidence type="ECO:0000256" key="1">
    <source>
        <dbReference type="ARBA" id="ARBA00001947"/>
    </source>
</evidence>
<evidence type="ECO:0000313" key="13">
    <source>
        <dbReference type="Proteomes" id="UP000053051"/>
    </source>
</evidence>
<keyword evidence="8 10" id="KW-1133">Transmembrane helix</keyword>
<organism evidence="12 13">
    <name type="scientific">Richelia intracellularis HH01</name>
    <dbReference type="NCBI Taxonomy" id="1165094"/>
    <lineage>
        <taxon>Bacteria</taxon>
        <taxon>Bacillati</taxon>
        <taxon>Cyanobacteriota</taxon>
        <taxon>Cyanophyceae</taxon>
        <taxon>Nostocales</taxon>
        <taxon>Nostocaceae</taxon>
        <taxon>Richelia</taxon>
    </lineage>
</organism>
<dbReference type="STRING" id="1165094.RINTHH_1530"/>
<feature type="transmembrane region" description="Helical" evidence="10">
    <location>
        <begin position="54"/>
        <end position="74"/>
    </location>
</feature>
<evidence type="ECO:0000256" key="7">
    <source>
        <dbReference type="ARBA" id="ARBA00022946"/>
    </source>
</evidence>
<feature type="transmembrane region" description="Helical" evidence="10">
    <location>
        <begin position="424"/>
        <end position="446"/>
    </location>
</feature>
<evidence type="ECO:0000313" key="12">
    <source>
        <dbReference type="EMBL" id="CCH66308.1"/>
    </source>
</evidence>
<feature type="transmembrane region" description="Helical" evidence="10">
    <location>
        <begin position="6"/>
        <end position="22"/>
    </location>
</feature>
<dbReference type="InterPro" id="IPR044838">
    <property type="entry name" value="EGY1-like"/>
</dbReference>
<feature type="transmembrane region" description="Helical" evidence="10">
    <location>
        <begin position="29"/>
        <end position="48"/>
    </location>
</feature>
<reference evidence="13" key="2">
    <citation type="submission" date="2016-01" db="EMBL/GenBank/DDBJ databases">
        <title>Diatom-associated endosymboitic cyanobacterium lacks core nitrogen metabolism enzymes.</title>
        <authorList>
            <person name="Hilton J.A."/>
            <person name="Foster R.A."/>
            <person name="Tripp H.J."/>
            <person name="Carter B.J."/>
            <person name="Zehr J.P."/>
            <person name="Villareal T.A."/>
        </authorList>
    </citation>
    <scope>NUCLEOTIDE SEQUENCE [LARGE SCALE GENOMIC DNA]</scope>
    <source>
        <strain evidence="13">HH01</strain>
    </source>
</reference>
<feature type="domain" description="Peptidase M50" evidence="11">
    <location>
        <begin position="248"/>
        <end position="426"/>
    </location>
</feature>
<comment type="cofactor">
    <cofactor evidence="1">
        <name>Zn(2+)</name>
        <dbReference type="ChEBI" id="CHEBI:29105"/>
    </cofactor>
</comment>
<dbReference type="Proteomes" id="UP000053051">
    <property type="component" value="Unassembled WGS sequence"/>
</dbReference>
<protein>
    <submittedName>
        <fullName evidence="12">Zinc metalloprotease</fullName>
    </submittedName>
</protein>
<dbReference type="AlphaFoldDB" id="M1WYY1"/>
<dbReference type="InterPro" id="IPR008915">
    <property type="entry name" value="Peptidase_M50"/>
</dbReference>
<gene>
    <name evidence="12" type="ORF">RINTHH_1530</name>
</gene>
<keyword evidence="12" id="KW-0482">Metalloprotease</keyword>
<keyword evidence="7" id="KW-0809">Transit peptide</keyword>
<comment type="subcellular location">
    <subcellularLocation>
        <location evidence="2">Membrane</location>
        <topology evidence="2">Multi-pass membrane protein</topology>
    </subcellularLocation>
</comment>
<proteinExistence type="inferred from homology"/>
<dbReference type="GO" id="GO:0008237">
    <property type="term" value="F:metallopeptidase activity"/>
    <property type="evidence" value="ECO:0007669"/>
    <property type="project" value="UniProtKB-KW"/>
</dbReference>
<evidence type="ECO:0000256" key="9">
    <source>
        <dbReference type="ARBA" id="ARBA00023136"/>
    </source>
</evidence>
<evidence type="ECO:0000256" key="5">
    <source>
        <dbReference type="ARBA" id="ARBA00022692"/>
    </source>
</evidence>
<sequence length="492" mass="54801">MQPFWLIILGILTYFIVRRSLAGVNWPPVWLLWLVLMMPVFIWSLWTAKHGYKPPLIVVISTLAVSCIIYWLLFRWGQHKSKNKDPNILDKPEVQSIINPALRSLPLSSSLQEDEERKLRSCFSFSVYFLQNIEYLPQAIVCQGQLKTNSSKAYQHIKHNIDSQFNDRFILIFQEGFNGKPLFILIPNSKVNKKSNASKEQLTRPGLALVLLGTTFITTTGIGAKIAGLEMETLTANPQELLQGLPYALGLMSILGIHELGHYFAARLYKMRTTLPYFIPIPVFLGTLGAFIQMRSLIPNRKALFDISIAGPIAGFILTLPLLLWGLAHSQVVPLPEEPKGFLDPNALNPKYSFLLAIAAKLVLGNKLTAQSAIDLHPLGIAACLGLIVTALNLIPMGQLDGGHIVHAMFGQKSAMFISQVSRLLCLLLSLVQPGVFLWAIILFFMPLIDEPALNDVTELDNKRDTLGLVMIALLISILLPIPKTIANFLQI</sequence>